<organism evidence="5 6">
    <name type="scientific">Shinella sumterensis</name>
    <dbReference type="NCBI Taxonomy" id="1967501"/>
    <lineage>
        <taxon>Bacteria</taxon>
        <taxon>Pseudomonadati</taxon>
        <taxon>Pseudomonadota</taxon>
        <taxon>Alphaproteobacteria</taxon>
        <taxon>Hyphomicrobiales</taxon>
        <taxon>Rhizobiaceae</taxon>
        <taxon>Shinella</taxon>
    </lineage>
</organism>
<keyword evidence="6" id="KW-1185">Reference proteome</keyword>
<geneLocation type="plasmid" evidence="5 6">
    <name>unnamed1</name>
</geneLocation>
<dbReference type="PRINTS" id="PR00039">
    <property type="entry name" value="HTHLYSR"/>
</dbReference>
<dbReference type="EMBL" id="CP132303">
    <property type="protein sequence ID" value="WLR99737.1"/>
    <property type="molecule type" value="Genomic_DNA"/>
</dbReference>
<dbReference type="Pfam" id="PF03466">
    <property type="entry name" value="LysR_substrate"/>
    <property type="match status" value="1"/>
</dbReference>
<reference evidence="5 6" key="1">
    <citation type="submission" date="2023-08" db="EMBL/GenBank/DDBJ databases">
        <title>Pathogen: clinical or host-associated sample.</title>
        <authorList>
            <person name="Hergert J."/>
            <person name="Casey R."/>
            <person name="Wagner J."/>
            <person name="Young E.L."/>
            <person name="Oakeson K.F."/>
        </authorList>
    </citation>
    <scope>NUCLEOTIDE SEQUENCE [LARGE SCALE GENOMIC DNA]</scope>
    <source>
        <strain evidence="5 6">1760953</strain>
        <plasmid evidence="5 6">unnamed1</plasmid>
    </source>
</reference>
<evidence type="ECO:0000313" key="5">
    <source>
        <dbReference type="EMBL" id="WLR99737.1"/>
    </source>
</evidence>
<evidence type="ECO:0000256" key="4">
    <source>
        <dbReference type="ARBA" id="ARBA00023163"/>
    </source>
</evidence>
<dbReference type="SUPFAM" id="SSF53850">
    <property type="entry name" value="Periplasmic binding protein-like II"/>
    <property type="match status" value="1"/>
</dbReference>
<evidence type="ECO:0000256" key="1">
    <source>
        <dbReference type="ARBA" id="ARBA00009437"/>
    </source>
</evidence>
<keyword evidence="2" id="KW-0805">Transcription regulation</keyword>
<keyword evidence="4" id="KW-0804">Transcription</keyword>
<dbReference type="Gene3D" id="3.40.190.10">
    <property type="entry name" value="Periplasmic binding protein-like II"/>
    <property type="match status" value="2"/>
</dbReference>
<dbReference type="PROSITE" id="PS50931">
    <property type="entry name" value="HTH_LYSR"/>
    <property type="match status" value="1"/>
</dbReference>
<evidence type="ECO:0000256" key="2">
    <source>
        <dbReference type="ARBA" id="ARBA00023015"/>
    </source>
</evidence>
<dbReference type="RefSeq" id="WP_134650138.1">
    <property type="nucleotide sequence ID" value="NZ_CP132303.1"/>
</dbReference>
<evidence type="ECO:0000313" key="6">
    <source>
        <dbReference type="Proteomes" id="UP001234585"/>
    </source>
</evidence>
<gene>
    <name evidence="5" type="ORF">Q9313_23535</name>
</gene>
<dbReference type="AlphaFoldDB" id="A0AA50DAF8"/>
<dbReference type="PANTHER" id="PTHR30537">
    <property type="entry name" value="HTH-TYPE TRANSCRIPTIONAL REGULATOR"/>
    <property type="match status" value="1"/>
</dbReference>
<dbReference type="InterPro" id="IPR036388">
    <property type="entry name" value="WH-like_DNA-bd_sf"/>
</dbReference>
<dbReference type="InterPro" id="IPR000847">
    <property type="entry name" value="LysR_HTH_N"/>
</dbReference>
<dbReference type="InterPro" id="IPR058163">
    <property type="entry name" value="LysR-type_TF_proteobact-type"/>
</dbReference>
<dbReference type="SUPFAM" id="SSF46785">
    <property type="entry name" value="Winged helix' DNA-binding domain"/>
    <property type="match status" value="1"/>
</dbReference>
<evidence type="ECO:0000256" key="3">
    <source>
        <dbReference type="ARBA" id="ARBA00023125"/>
    </source>
</evidence>
<dbReference type="Proteomes" id="UP001234585">
    <property type="component" value="Plasmid unnamed1"/>
</dbReference>
<name>A0AA50DAF8_9HYPH</name>
<dbReference type="FunFam" id="1.10.10.10:FF:000038">
    <property type="entry name" value="Glycine cleavage system transcriptional activator"/>
    <property type="match status" value="1"/>
</dbReference>
<dbReference type="InterPro" id="IPR036390">
    <property type="entry name" value="WH_DNA-bd_sf"/>
</dbReference>
<dbReference type="PANTHER" id="PTHR30537:SF74">
    <property type="entry name" value="HTH-TYPE TRANSCRIPTIONAL REGULATOR TRPI"/>
    <property type="match status" value="1"/>
</dbReference>
<proteinExistence type="inferred from homology"/>
<dbReference type="GO" id="GO:0003700">
    <property type="term" value="F:DNA-binding transcription factor activity"/>
    <property type="evidence" value="ECO:0007669"/>
    <property type="project" value="InterPro"/>
</dbReference>
<protein>
    <submittedName>
        <fullName evidence="5">LysR substrate-binding domain-containing protein</fullName>
    </submittedName>
</protein>
<dbReference type="GO" id="GO:0006351">
    <property type="term" value="P:DNA-templated transcription"/>
    <property type="evidence" value="ECO:0007669"/>
    <property type="project" value="TreeGrafter"/>
</dbReference>
<keyword evidence="5" id="KW-0614">Plasmid</keyword>
<sequence>MRDMRRFIPSGNLLYVFDAAARLQSFTKASEELNVTPAAISHAIRQLETGLGASLFHRKHRQLQLTDDGEKLFRSVESGLDQIERTAIEIHSTAASDIKVYASITVGTYWLLPRISTYPSHDARIEMQLYNSDKKLDLPADGVSMAITNGRVDWQGYEVLPFTAETMFPVCSPGYLEKHGPLSSLADLPAHNLLHLDSHYHEGATWREFLGHYGLNYTLPGGVSTFNNYILVVHAVLSGVGIGLGWQHSVGDLVASGALVRPLKEAQTTTNDFFLVYRKGRPLTPRAAGVRDWLLGLGSLKAS</sequence>
<dbReference type="Gene3D" id="1.10.10.10">
    <property type="entry name" value="Winged helix-like DNA-binding domain superfamily/Winged helix DNA-binding domain"/>
    <property type="match status" value="1"/>
</dbReference>
<comment type="similarity">
    <text evidence="1">Belongs to the LysR transcriptional regulatory family.</text>
</comment>
<accession>A0AA50DAF8</accession>
<dbReference type="Pfam" id="PF00126">
    <property type="entry name" value="HTH_1"/>
    <property type="match status" value="1"/>
</dbReference>
<dbReference type="GO" id="GO:0043565">
    <property type="term" value="F:sequence-specific DNA binding"/>
    <property type="evidence" value="ECO:0007669"/>
    <property type="project" value="TreeGrafter"/>
</dbReference>
<keyword evidence="3" id="KW-0238">DNA-binding</keyword>
<dbReference type="InterPro" id="IPR005119">
    <property type="entry name" value="LysR_subst-bd"/>
</dbReference>